<dbReference type="InterPro" id="IPR032774">
    <property type="entry name" value="WG_beta_rep"/>
</dbReference>
<dbReference type="InterPro" id="IPR021729">
    <property type="entry name" value="DUF3298"/>
</dbReference>
<evidence type="ECO:0000313" key="3">
    <source>
        <dbReference type="Proteomes" id="UP000182135"/>
    </source>
</evidence>
<accession>A0A1I2PEL7</accession>
<sequence>MSSKRHEKSSSTKDNHKLEPKLFPALKNTSNGSFYGYINLAGKMIIYPKFSRAYDFNSENLAIVYYNNKAGLINTEGEFVLTPIYDEINDFKEMRAIFNMDNYMGVMNEKGKILTKKKYSFISDYSNEMALVSNISSDYSSKYGYIDMDGNEVISPQYLSADNFKEDSALVKLNNNLYALIDKKGHVVQSYNYPYVALYGDGLMVFSNTLEGPYGFINKKGNVVIKPTFTEAQGFKNNMAIVSESSDFNGPYGVIDLTGKYIFQPLFSDIKILGEDRVAIGMGIGEDKYAQRSIYAIGDNKGNILSPFIYLEVGNFENGLSYVSDNEYTFFIDKSGSQVRSLPSVTGSGTLSLKNNIIYANIDYSPYYLDKAGKIIYKPNDVIPLSQNYSVLKEKYKPNINYLIYYPSIYDMKNRKSQNSVNIKLKKMSYFIPYEKDGNPQDSLISKTDVLDYDYTGNFDIQYYKKDLLILNMMGYYYPLGAAHGMPSMKTPSIDLVTGKFYTLGDLFMGGVYWTSELDKIIEKIIETDPEYSYVFKGSFKGINMNQDFYVDDNNLYIYFPPYEIGPYSAGFITFKIPFAQINNMINKKGDFYNSFHY</sequence>
<reference evidence="2 3" key="1">
    <citation type="submission" date="2016-10" db="EMBL/GenBank/DDBJ databases">
        <authorList>
            <person name="de Groot N.N."/>
        </authorList>
    </citation>
    <scope>NUCLEOTIDE SEQUENCE [LARGE SCALE GENOMIC DNA]</scope>
    <source>
        <strain evidence="2 3">NLAE-zl-G419</strain>
    </source>
</reference>
<gene>
    <name evidence="2" type="ORF">SAMN04487885_12812</name>
</gene>
<dbReference type="Pfam" id="PF11738">
    <property type="entry name" value="DUF3298"/>
    <property type="match status" value="1"/>
</dbReference>
<dbReference type="Proteomes" id="UP000182135">
    <property type="component" value="Unassembled WGS sequence"/>
</dbReference>
<proteinExistence type="predicted"/>
<feature type="domain" description="DUF3298" evidence="1">
    <location>
        <begin position="506"/>
        <end position="579"/>
    </location>
</feature>
<dbReference type="eggNOG" id="COG5513">
    <property type="taxonomic scope" value="Bacteria"/>
</dbReference>
<dbReference type="STRING" id="1529.SAMN04487885_12812"/>
<dbReference type="Gene3D" id="3.30.565.40">
    <property type="entry name" value="Fervidobacterium nodosum Rt17-B1 like"/>
    <property type="match status" value="1"/>
</dbReference>
<dbReference type="Gene3D" id="3.90.640.20">
    <property type="entry name" value="Heat-shock cognate protein, ATPase"/>
    <property type="match status" value="1"/>
</dbReference>
<dbReference type="PANTHER" id="PTHR37841">
    <property type="entry name" value="GLR2918 PROTEIN"/>
    <property type="match status" value="1"/>
</dbReference>
<dbReference type="EMBL" id="FOOE01000028">
    <property type="protein sequence ID" value="SFG13579.1"/>
    <property type="molecule type" value="Genomic_DNA"/>
</dbReference>
<dbReference type="RefSeq" id="WP_027639646.1">
    <property type="nucleotide sequence ID" value="NZ_FOOE01000028.1"/>
</dbReference>
<evidence type="ECO:0000259" key="1">
    <source>
        <dbReference type="Pfam" id="PF11738"/>
    </source>
</evidence>
<keyword evidence="3" id="KW-1185">Reference proteome</keyword>
<dbReference type="AlphaFoldDB" id="A0A1I2PEL7"/>
<organism evidence="2 3">
    <name type="scientific">Clostridium cadaveris</name>
    <dbReference type="NCBI Taxonomy" id="1529"/>
    <lineage>
        <taxon>Bacteria</taxon>
        <taxon>Bacillati</taxon>
        <taxon>Bacillota</taxon>
        <taxon>Clostridia</taxon>
        <taxon>Eubacteriales</taxon>
        <taxon>Clostridiaceae</taxon>
        <taxon>Clostridium</taxon>
    </lineage>
</organism>
<dbReference type="eggNOG" id="COG5263">
    <property type="taxonomic scope" value="Bacteria"/>
</dbReference>
<name>A0A1I2PEL7_9CLOT</name>
<dbReference type="OrthoDB" id="210273at2"/>
<dbReference type="Pfam" id="PF14903">
    <property type="entry name" value="WG_beta_rep"/>
    <property type="match status" value="7"/>
</dbReference>
<protein>
    <submittedName>
        <fullName evidence="2">WG containing repeat-containing protein</fullName>
    </submittedName>
</protein>
<dbReference type="PANTHER" id="PTHR37841:SF1">
    <property type="entry name" value="DUF3298 DOMAIN-CONTAINING PROTEIN"/>
    <property type="match status" value="1"/>
</dbReference>
<evidence type="ECO:0000313" key="2">
    <source>
        <dbReference type="EMBL" id="SFG13579.1"/>
    </source>
</evidence>
<dbReference type="InterPro" id="IPR037126">
    <property type="entry name" value="PdaC/RsiV-like_sf"/>
</dbReference>